<organism evidence="4 5">
    <name type="scientific">Candidatus Daviesbacteria bacterium RIFCSPHIGHO2_12_FULL_37_11</name>
    <dbReference type="NCBI Taxonomy" id="1797777"/>
    <lineage>
        <taxon>Bacteria</taxon>
        <taxon>Candidatus Daviesiibacteriota</taxon>
    </lineage>
</organism>
<evidence type="ECO:0000256" key="2">
    <source>
        <dbReference type="ARBA" id="ARBA00022679"/>
    </source>
</evidence>
<comment type="caution">
    <text evidence="4">The sequence shown here is derived from an EMBL/GenBank/DDBJ whole genome shotgun (WGS) entry which is preliminary data.</text>
</comment>
<dbReference type="SUPFAM" id="SSF53756">
    <property type="entry name" value="UDP-Glycosyltransferase/glycogen phosphorylase"/>
    <property type="match status" value="1"/>
</dbReference>
<evidence type="ECO:0000256" key="1">
    <source>
        <dbReference type="ARBA" id="ARBA00022676"/>
    </source>
</evidence>
<dbReference type="AlphaFoldDB" id="A0A1F5KBX9"/>
<dbReference type="Proteomes" id="UP000176527">
    <property type="component" value="Unassembled WGS sequence"/>
</dbReference>
<dbReference type="EMBL" id="MFDE01000024">
    <property type="protein sequence ID" value="OGE38324.1"/>
    <property type="molecule type" value="Genomic_DNA"/>
</dbReference>
<proteinExistence type="predicted"/>
<keyword evidence="1" id="KW-0328">Glycosyltransferase</keyword>
<dbReference type="GO" id="GO:0016757">
    <property type="term" value="F:glycosyltransferase activity"/>
    <property type="evidence" value="ECO:0007669"/>
    <property type="project" value="UniProtKB-KW"/>
</dbReference>
<evidence type="ECO:0000313" key="4">
    <source>
        <dbReference type="EMBL" id="OGE38324.1"/>
    </source>
</evidence>
<name>A0A1F5KBX9_9BACT</name>
<feature type="domain" description="Glycosyl transferase family 1" evidence="3">
    <location>
        <begin position="201"/>
        <end position="372"/>
    </location>
</feature>
<evidence type="ECO:0000313" key="5">
    <source>
        <dbReference type="Proteomes" id="UP000176527"/>
    </source>
</evidence>
<keyword evidence="2" id="KW-0808">Transferase</keyword>
<sequence>MANQNINLTDKRIAIVTHRTIMPVIPGNDLKRFLLKSGVNKLIYITHPLLLLKESYKLSSELEFYEKSRIKINSKARHFMLPESISYIKDFIYTLIWVFKSNKTYDIYFGMNNLNAFAGLILKKLGRVKKVVYYTIDLFPQRFPNKLINWVYHRLDKVCVNFCDETWNVSPFLVGYRKRRGMRGKKYARQYIVPIGIWFDEIKRVPLNRIKMTKIVYVGHLAPYMGVDLAVRSIPLIKKSIPNIKLEIIGGGEQVEELKQLVNELSLHTHVRFHGWKDKKQAEKIITGCALGLAPFNTLIIDEKIKNADPAKIKDYLAQGLPVIMTNASVNARAIEKAKCGIIVSYTQKSLSNAIIQLLTNERLLREYKENALQYIKQFDWNILFTKNISRLL</sequence>
<gene>
    <name evidence="4" type="ORF">A3F00_05610</name>
</gene>
<protein>
    <recommendedName>
        <fullName evidence="3">Glycosyl transferase family 1 domain-containing protein</fullName>
    </recommendedName>
</protein>
<dbReference type="PANTHER" id="PTHR12526:SF629">
    <property type="entry name" value="TEICHURONIC ACID BIOSYNTHESIS GLYCOSYLTRANSFERASE TUAH-RELATED"/>
    <property type="match status" value="1"/>
</dbReference>
<reference evidence="4 5" key="1">
    <citation type="journal article" date="2016" name="Nat. Commun.">
        <title>Thousands of microbial genomes shed light on interconnected biogeochemical processes in an aquifer system.</title>
        <authorList>
            <person name="Anantharaman K."/>
            <person name="Brown C.T."/>
            <person name="Hug L.A."/>
            <person name="Sharon I."/>
            <person name="Castelle C.J."/>
            <person name="Probst A.J."/>
            <person name="Thomas B.C."/>
            <person name="Singh A."/>
            <person name="Wilkins M.J."/>
            <person name="Karaoz U."/>
            <person name="Brodie E.L."/>
            <person name="Williams K.H."/>
            <person name="Hubbard S.S."/>
            <person name="Banfield J.F."/>
        </authorList>
    </citation>
    <scope>NUCLEOTIDE SEQUENCE [LARGE SCALE GENOMIC DNA]</scope>
</reference>
<accession>A0A1F5KBX9</accession>
<evidence type="ECO:0000259" key="3">
    <source>
        <dbReference type="Pfam" id="PF00534"/>
    </source>
</evidence>
<dbReference type="InterPro" id="IPR001296">
    <property type="entry name" value="Glyco_trans_1"/>
</dbReference>
<dbReference type="Gene3D" id="3.40.50.2000">
    <property type="entry name" value="Glycogen Phosphorylase B"/>
    <property type="match status" value="1"/>
</dbReference>
<dbReference type="Pfam" id="PF00534">
    <property type="entry name" value="Glycos_transf_1"/>
    <property type="match status" value="1"/>
</dbReference>
<dbReference type="PANTHER" id="PTHR12526">
    <property type="entry name" value="GLYCOSYLTRANSFERASE"/>
    <property type="match status" value="1"/>
</dbReference>